<dbReference type="AlphaFoldDB" id="A0A6A6VYD0"/>
<evidence type="ECO:0000256" key="4">
    <source>
        <dbReference type="ARBA" id="ARBA00023136"/>
    </source>
</evidence>
<dbReference type="GO" id="GO:0005829">
    <property type="term" value="C:cytosol"/>
    <property type="evidence" value="ECO:0007669"/>
    <property type="project" value="GOC"/>
</dbReference>
<keyword evidence="3 5" id="KW-1133">Transmembrane helix</keyword>
<dbReference type="GO" id="GO:0005768">
    <property type="term" value="C:endosome"/>
    <property type="evidence" value="ECO:0007669"/>
    <property type="project" value="TreeGrafter"/>
</dbReference>
<dbReference type="GO" id="GO:0016020">
    <property type="term" value="C:membrane"/>
    <property type="evidence" value="ECO:0007669"/>
    <property type="project" value="UniProtKB-SubCell"/>
</dbReference>
<evidence type="ECO:0008006" key="8">
    <source>
        <dbReference type="Google" id="ProtNLM"/>
    </source>
</evidence>
<dbReference type="SMART" id="SM00679">
    <property type="entry name" value="CTNS"/>
    <property type="match status" value="2"/>
</dbReference>
<dbReference type="GO" id="GO:0005802">
    <property type="term" value="C:trans-Golgi network"/>
    <property type="evidence" value="ECO:0007669"/>
    <property type="project" value="TreeGrafter"/>
</dbReference>
<evidence type="ECO:0000256" key="1">
    <source>
        <dbReference type="ARBA" id="ARBA00004141"/>
    </source>
</evidence>
<dbReference type="OrthoDB" id="292213at2759"/>
<dbReference type="PANTHER" id="PTHR14856:SF9">
    <property type="entry name" value="PQ-LOOP REPEAT-CONTAINING PROTEIN 1"/>
    <property type="match status" value="1"/>
</dbReference>
<accession>A0A6A6VYD0</accession>
<dbReference type="InterPro" id="IPR006603">
    <property type="entry name" value="PQ-loop_rpt"/>
</dbReference>
<keyword evidence="7" id="KW-1185">Reference proteome</keyword>
<comment type="subcellular location">
    <subcellularLocation>
        <location evidence="1">Membrane</location>
        <topology evidence="1">Multi-pass membrane protein</topology>
    </subcellularLocation>
</comment>
<evidence type="ECO:0000313" key="7">
    <source>
        <dbReference type="Proteomes" id="UP000799437"/>
    </source>
</evidence>
<keyword evidence="4 5" id="KW-0472">Membrane</keyword>
<feature type="transmembrane region" description="Helical" evidence="5">
    <location>
        <begin position="77"/>
        <end position="98"/>
    </location>
</feature>
<gene>
    <name evidence="6" type="ORF">EJ05DRAFT_479110</name>
</gene>
<evidence type="ECO:0000256" key="2">
    <source>
        <dbReference type="ARBA" id="ARBA00022692"/>
    </source>
</evidence>
<proteinExistence type="predicted"/>
<evidence type="ECO:0000256" key="5">
    <source>
        <dbReference type="SAM" id="Phobius"/>
    </source>
</evidence>
<dbReference type="Gene3D" id="1.20.1280.290">
    <property type="match status" value="2"/>
</dbReference>
<evidence type="ECO:0000313" key="6">
    <source>
        <dbReference type="EMBL" id="KAF2754670.1"/>
    </source>
</evidence>
<sequence length="284" mass="31840">MSVTPEDASNVPITTIRPDSFWGLFRNSRVVTSIVHLSADMGFLNAVVTHVAPVFIVTSPITSYADQIYSIHRTRTSAGFSLDIPLIMLVASILKLFWWLGSRFAYSLLLQAILMILVQVALLQVALTYRAPPSHLPFQQQQTRRPYDFWQWKATRPYWAFLTSYTGALLVLQIVLGSFSSYTTVQGYAALATEAMLPIPQLLSNYQRKSCKGFRFSVLVNWLVGDAFKMWFFFASGSGEGGVPWAFKLGGAFQAMCDCGLGIQYWMYGEGTEDATLEIEKGYE</sequence>
<dbReference type="InterPro" id="IPR052241">
    <property type="entry name" value="SLC66/Scramblase_ANY1"/>
</dbReference>
<feature type="transmembrane region" description="Helical" evidence="5">
    <location>
        <begin position="104"/>
        <end position="127"/>
    </location>
</feature>
<dbReference type="GO" id="GO:0042147">
    <property type="term" value="P:retrograde transport, endosome to Golgi"/>
    <property type="evidence" value="ECO:0007669"/>
    <property type="project" value="TreeGrafter"/>
</dbReference>
<protein>
    <recommendedName>
        <fullName evidence="8">PQ loop repeat protein</fullName>
    </recommendedName>
</protein>
<feature type="transmembrane region" description="Helical" evidence="5">
    <location>
        <begin position="216"/>
        <end position="234"/>
    </location>
</feature>
<organism evidence="6 7">
    <name type="scientific">Pseudovirgaria hyperparasitica</name>
    <dbReference type="NCBI Taxonomy" id="470096"/>
    <lineage>
        <taxon>Eukaryota</taxon>
        <taxon>Fungi</taxon>
        <taxon>Dikarya</taxon>
        <taxon>Ascomycota</taxon>
        <taxon>Pezizomycotina</taxon>
        <taxon>Dothideomycetes</taxon>
        <taxon>Dothideomycetes incertae sedis</taxon>
        <taxon>Acrospermales</taxon>
        <taxon>Acrospermaceae</taxon>
        <taxon>Pseudovirgaria</taxon>
    </lineage>
</organism>
<dbReference type="PANTHER" id="PTHR14856">
    <property type="entry name" value="PQ-LOOP REPEAT-CONTAINING PROTEIN 1-LIKE PROTEIN"/>
    <property type="match status" value="1"/>
</dbReference>
<dbReference type="Pfam" id="PF04193">
    <property type="entry name" value="PQ-loop"/>
    <property type="match status" value="1"/>
</dbReference>
<reference evidence="6" key="1">
    <citation type="journal article" date="2020" name="Stud. Mycol.">
        <title>101 Dothideomycetes genomes: a test case for predicting lifestyles and emergence of pathogens.</title>
        <authorList>
            <person name="Haridas S."/>
            <person name="Albert R."/>
            <person name="Binder M."/>
            <person name="Bloem J."/>
            <person name="Labutti K."/>
            <person name="Salamov A."/>
            <person name="Andreopoulos B."/>
            <person name="Baker S."/>
            <person name="Barry K."/>
            <person name="Bills G."/>
            <person name="Bluhm B."/>
            <person name="Cannon C."/>
            <person name="Castanera R."/>
            <person name="Culley D."/>
            <person name="Daum C."/>
            <person name="Ezra D."/>
            <person name="Gonzalez J."/>
            <person name="Henrissat B."/>
            <person name="Kuo A."/>
            <person name="Liang C."/>
            <person name="Lipzen A."/>
            <person name="Lutzoni F."/>
            <person name="Magnuson J."/>
            <person name="Mondo S."/>
            <person name="Nolan M."/>
            <person name="Ohm R."/>
            <person name="Pangilinan J."/>
            <person name="Park H.-J."/>
            <person name="Ramirez L."/>
            <person name="Alfaro M."/>
            <person name="Sun H."/>
            <person name="Tritt A."/>
            <person name="Yoshinaga Y."/>
            <person name="Zwiers L.-H."/>
            <person name="Turgeon B."/>
            <person name="Goodwin S."/>
            <person name="Spatafora J."/>
            <person name="Crous P."/>
            <person name="Grigoriev I."/>
        </authorList>
    </citation>
    <scope>NUCLEOTIDE SEQUENCE</scope>
    <source>
        <strain evidence="6">CBS 121739</strain>
    </source>
</reference>
<name>A0A6A6VYD0_9PEZI</name>
<feature type="transmembrane region" description="Helical" evidence="5">
    <location>
        <begin position="158"/>
        <end position="179"/>
    </location>
</feature>
<keyword evidence="2 5" id="KW-0812">Transmembrane</keyword>
<dbReference type="EMBL" id="ML996579">
    <property type="protein sequence ID" value="KAF2754670.1"/>
    <property type="molecule type" value="Genomic_DNA"/>
</dbReference>
<feature type="transmembrane region" description="Helical" evidence="5">
    <location>
        <begin position="43"/>
        <end position="65"/>
    </location>
</feature>
<dbReference type="GeneID" id="54485662"/>
<dbReference type="RefSeq" id="XP_033597121.1">
    <property type="nucleotide sequence ID" value="XM_033744608.1"/>
</dbReference>
<dbReference type="Proteomes" id="UP000799437">
    <property type="component" value="Unassembled WGS sequence"/>
</dbReference>
<evidence type="ECO:0000256" key="3">
    <source>
        <dbReference type="ARBA" id="ARBA00022989"/>
    </source>
</evidence>
<dbReference type="GO" id="GO:0045332">
    <property type="term" value="P:phospholipid translocation"/>
    <property type="evidence" value="ECO:0007669"/>
    <property type="project" value="TreeGrafter"/>
</dbReference>